<feature type="region of interest" description="Disordered" evidence="1">
    <location>
        <begin position="1"/>
        <end position="24"/>
    </location>
</feature>
<sequence>MTGINEEKALGGTLAAREHKPDPRTLEKIADLRAQMRETVLPLRLSAENLNSGKINSLSDVTASDQATTSRVLANFKQVTTGGDLRLHPLVDRLMGAETLRKTGATPGGTAGETLQ</sequence>
<accession>A0A1Y5TDK9</accession>
<keyword evidence="3" id="KW-1185">Reference proteome</keyword>
<evidence type="ECO:0000313" key="2">
    <source>
        <dbReference type="EMBL" id="SLN59596.1"/>
    </source>
</evidence>
<dbReference type="AlphaFoldDB" id="A0A1Y5TDK9"/>
<name>A0A1Y5TDK9_9RHOB</name>
<gene>
    <name evidence="2" type="ORF">AQS8620_02662</name>
</gene>
<dbReference type="EMBL" id="FWFS01000010">
    <property type="protein sequence ID" value="SLN59596.1"/>
    <property type="molecule type" value="Genomic_DNA"/>
</dbReference>
<evidence type="ECO:0000256" key="1">
    <source>
        <dbReference type="SAM" id="MobiDB-lite"/>
    </source>
</evidence>
<dbReference type="Proteomes" id="UP000193862">
    <property type="component" value="Unassembled WGS sequence"/>
</dbReference>
<evidence type="ECO:0000313" key="3">
    <source>
        <dbReference type="Proteomes" id="UP000193862"/>
    </source>
</evidence>
<reference evidence="2 3" key="1">
    <citation type="submission" date="2017-03" db="EMBL/GenBank/DDBJ databases">
        <authorList>
            <person name="Afonso C.L."/>
            <person name="Miller P.J."/>
            <person name="Scott M.A."/>
            <person name="Spackman E."/>
            <person name="Goraichik I."/>
            <person name="Dimitrov K.M."/>
            <person name="Suarez D.L."/>
            <person name="Swayne D.E."/>
        </authorList>
    </citation>
    <scope>NUCLEOTIDE SEQUENCE [LARGE SCALE GENOMIC DNA]</scope>
    <source>
        <strain evidence="2 3">CECT 8620</strain>
    </source>
</reference>
<organism evidence="2 3">
    <name type="scientific">Aquimixticola soesokkakensis</name>
    <dbReference type="NCBI Taxonomy" id="1519096"/>
    <lineage>
        <taxon>Bacteria</taxon>
        <taxon>Pseudomonadati</taxon>
        <taxon>Pseudomonadota</taxon>
        <taxon>Alphaproteobacteria</taxon>
        <taxon>Rhodobacterales</taxon>
        <taxon>Paracoccaceae</taxon>
        <taxon>Aquimixticola</taxon>
    </lineage>
</organism>
<proteinExistence type="predicted"/>
<protein>
    <submittedName>
        <fullName evidence="2">Uncharacterized protein</fullName>
    </submittedName>
</protein>